<organism evidence="9 10">
    <name type="scientific">candidate division WWE3 bacterium CG09_land_8_20_14_0_10_39_24</name>
    <dbReference type="NCBI Taxonomy" id="1975088"/>
    <lineage>
        <taxon>Bacteria</taxon>
        <taxon>Katanobacteria</taxon>
    </lineage>
</organism>
<dbReference type="InterPro" id="IPR008921">
    <property type="entry name" value="DNA_pol3_clamp-load_cplx_C"/>
</dbReference>
<gene>
    <name evidence="9" type="ORF">COT69_02000</name>
</gene>
<dbReference type="InterPro" id="IPR005790">
    <property type="entry name" value="DNA_polIII_delta"/>
</dbReference>
<accession>A0A2H0WJL4</accession>
<dbReference type="InterPro" id="IPR027417">
    <property type="entry name" value="P-loop_NTPase"/>
</dbReference>
<dbReference type="PANTHER" id="PTHR34388:SF1">
    <property type="entry name" value="DNA POLYMERASE III SUBUNIT DELTA"/>
    <property type="match status" value="1"/>
</dbReference>
<dbReference type="Gene3D" id="3.40.50.300">
    <property type="entry name" value="P-loop containing nucleotide triphosphate hydrolases"/>
    <property type="match status" value="1"/>
</dbReference>
<evidence type="ECO:0000256" key="3">
    <source>
        <dbReference type="ARBA" id="ARBA00022695"/>
    </source>
</evidence>
<comment type="similarity">
    <text evidence="6">Belongs to the DNA polymerase HolA subunit family.</text>
</comment>
<dbReference type="GO" id="GO:0009360">
    <property type="term" value="C:DNA polymerase III complex"/>
    <property type="evidence" value="ECO:0007669"/>
    <property type="project" value="TreeGrafter"/>
</dbReference>
<dbReference type="InterPro" id="IPR048466">
    <property type="entry name" value="DNA_pol3_delta-like_C"/>
</dbReference>
<sequence length="236" mass="26890">MIYLIYGSDLVQSRNFLGYLKAKLENTHIKTIRADKGFNFGLLKTEIPSSSLFSERVSTLIEFEKAPNVEKTGNLLFLEKLPATTTVVMWIGENLEKTNALLKYGRGKKDFVTKAFNKKNSVLNFELVDMINAKNPRSLIILDKILTKDSDTAFILTILANNFKNMLAVKLGNNLAKNLHPFVRTKLEKAQKNFSEEGLVDILRRIYEADVKTKSNICDIKSEMFSLFCYILNFSD</sequence>
<evidence type="ECO:0000256" key="2">
    <source>
        <dbReference type="ARBA" id="ARBA00022679"/>
    </source>
</evidence>
<evidence type="ECO:0000313" key="9">
    <source>
        <dbReference type="EMBL" id="PIS12837.1"/>
    </source>
</evidence>
<dbReference type="Pfam" id="PF21694">
    <property type="entry name" value="DNA_pol3_delta_C"/>
    <property type="match status" value="1"/>
</dbReference>
<protein>
    <recommendedName>
        <fullName evidence="1">DNA-directed DNA polymerase</fullName>
        <ecNumber evidence="1">2.7.7.7</ecNumber>
    </recommendedName>
</protein>
<evidence type="ECO:0000256" key="5">
    <source>
        <dbReference type="ARBA" id="ARBA00022932"/>
    </source>
</evidence>
<proteinExistence type="inferred from homology"/>
<comment type="catalytic activity">
    <reaction evidence="7">
        <text>DNA(n) + a 2'-deoxyribonucleoside 5'-triphosphate = DNA(n+1) + diphosphate</text>
        <dbReference type="Rhea" id="RHEA:22508"/>
        <dbReference type="Rhea" id="RHEA-COMP:17339"/>
        <dbReference type="Rhea" id="RHEA-COMP:17340"/>
        <dbReference type="ChEBI" id="CHEBI:33019"/>
        <dbReference type="ChEBI" id="CHEBI:61560"/>
        <dbReference type="ChEBI" id="CHEBI:173112"/>
        <dbReference type="EC" id="2.7.7.7"/>
    </reaction>
</comment>
<evidence type="ECO:0000256" key="7">
    <source>
        <dbReference type="ARBA" id="ARBA00049244"/>
    </source>
</evidence>
<dbReference type="GO" id="GO:0003677">
    <property type="term" value="F:DNA binding"/>
    <property type="evidence" value="ECO:0007669"/>
    <property type="project" value="InterPro"/>
</dbReference>
<dbReference type="GO" id="GO:0006261">
    <property type="term" value="P:DNA-templated DNA replication"/>
    <property type="evidence" value="ECO:0007669"/>
    <property type="project" value="TreeGrafter"/>
</dbReference>
<feature type="domain" description="DNA polymerase III delta subunit-like C-terminal" evidence="8">
    <location>
        <begin position="125"/>
        <end position="219"/>
    </location>
</feature>
<keyword evidence="2" id="KW-0808">Transferase</keyword>
<evidence type="ECO:0000256" key="1">
    <source>
        <dbReference type="ARBA" id="ARBA00012417"/>
    </source>
</evidence>
<dbReference type="EC" id="2.7.7.7" evidence="1"/>
<dbReference type="Gene3D" id="1.20.272.10">
    <property type="match status" value="1"/>
</dbReference>
<dbReference type="Proteomes" id="UP000230787">
    <property type="component" value="Unassembled WGS sequence"/>
</dbReference>
<evidence type="ECO:0000256" key="4">
    <source>
        <dbReference type="ARBA" id="ARBA00022705"/>
    </source>
</evidence>
<evidence type="ECO:0000259" key="8">
    <source>
        <dbReference type="Pfam" id="PF21694"/>
    </source>
</evidence>
<evidence type="ECO:0000313" key="10">
    <source>
        <dbReference type="Proteomes" id="UP000230787"/>
    </source>
</evidence>
<dbReference type="SUPFAM" id="SSF48019">
    <property type="entry name" value="post-AAA+ oligomerization domain-like"/>
    <property type="match status" value="1"/>
</dbReference>
<keyword evidence="3" id="KW-0548">Nucleotidyltransferase</keyword>
<dbReference type="EMBL" id="PEZN01000028">
    <property type="protein sequence ID" value="PIS12837.1"/>
    <property type="molecule type" value="Genomic_DNA"/>
</dbReference>
<dbReference type="AlphaFoldDB" id="A0A2H0WJL4"/>
<evidence type="ECO:0000256" key="6">
    <source>
        <dbReference type="ARBA" id="ARBA00034754"/>
    </source>
</evidence>
<comment type="caution">
    <text evidence="9">The sequence shown here is derived from an EMBL/GenBank/DDBJ whole genome shotgun (WGS) entry which is preliminary data.</text>
</comment>
<keyword evidence="4" id="KW-0235">DNA replication</keyword>
<reference evidence="10" key="1">
    <citation type="submission" date="2017-09" db="EMBL/GenBank/DDBJ databases">
        <title>Depth-based differentiation of microbial function through sediment-hosted aquifers and enrichment of novel symbionts in the deep terrestrial subsurface.</title>
        <authorList>
            <person name="Probst A.J."/>
            <person name="Ladd B."/>
            <person name="Jarett J.K."/>
            <person name="Geller-Mcgrath D.E."/>
            <person name="Sieber C.M.K."/>
            <person name="Emerson J.B."/>
            <person name="Anantharaman K."/>
            <person name="Thomas B.C."/>
            <person name="Malmstrom R."/>
            <person name="Stieglmeier M."/>
            <person name="Klingl A."/>
            <person name="Woyke T."/>
            <person name="Ryan C.M."/>
            <person name="Banfield J.F."/>
        </authorList>
    </citation>
    <scope>NUCLEOTIDE SEQUENCE [LARGE SCALE GENOMIC DNA]</scope>
</reference>
<name>A0A2H0WJL4_UNCKA</name>
<dbReference type="PANTHER" id="PTHR34388">
    <property type="entry name" value="DNA POLYMERASE III SUBUNIT DELTA"/>
    <property type="match status" value="1"/>
</dbReference>
<keyword evidence="5" id="KW-0239">DNA-directed DNA polymerase</keyword>
<dbReference type="GO" id="GO:0003887">
    <property type="term" value="F:DNA-directed DNA polymerase activity"/>
    <property type="evidence" value="ECO:0007669"/>
    <property type="project" value="UniProtKB-KW"/>
</dbReference>